<dbReference type="InterPro" id="IPR000577">
    <property type="entry name" value="Carb_kinase_FGGY"/>
</dbReference>
<dbReference type="RefSeq" id="WP_118919446.1">
    <property type="nucleotide sequence ID" value="NZ_QWEG01000002.1"/>
</dbReference>
<evidence type="ECO:0000259" key="6">
    <source>
        <dbReference type="Pfam" id="PF02782"/>
    </source>
</evidence>
<dbReference type="Proteomes" id="UP000284416">
    <property type="component" value="Unassembled WGS sequence"/>
</dbReference>
<dbReference type="InterPro" id="IPR050406">
    <property type="entry name" value="FGGY_Carb_Kinase"/>
</dbReference>
<dbReference type="Gene3D" id="3.30.420.40">
    <property type="match status" value="2"/>
</dbReference>
<evidence type="ECO:0000256" key="4">
    <source>
        <dbReference type="RuleBase" id="RU003733"/>
    </source>
</evidence>
<dbReference type="PANTHER" id="PTHR43095:SF5">
    <property type="entry name" value="XYLULOSE KINASE"/>
    <property type="match status" value="1"/>
</dbReference>
<dbReference type="PIRSF" id="PIRSF000538">
    <property type="entry name" value="GlpK"/>
    <property type="match status" value="1"/>
</dbReference>
<proteinExistence type="inferred from homology"/>
<dbReference type="InterPro" id="IPR043129">
    <property type="entry name" value="ATPase_NBD"/>
</dbReference>
<dbReference type="GO" id="GO:0016301">
    <property type="term" value="F:kinase activity"/>
    <property type="evidence" value="ECO:0007669"/>
    <property type="project" value="UniProtKB-KW"/>
</dbReference>
<protein>
    <recommendedName>
        <fullName evidence="9">Xylulokinase</fullName>
    </recommendedName>
</protein>
<evidence type="ECO:0008006" key="9">
    <source>
        <dbReference type="Google" id="ProtNLM"/>
    </source>
</evidence>
<evidence type="ECO:0000259" key="5">
    <source>
        <dbReference type="Pfam" id="PF00370"/>
    </source>
</evidence>
<gene>
    <name evidence="7" type="ORF">D1B31_03975</name>
</gene>
<dbReference type="InterPro" id="IPR018483">
    <property type="entry name" value="Carb_kinase_FGGY_CS"/>
</dbReference>
<dbReference type="PANTHER" id="PTHR43095">
    <property type="entry name" value="SUGAR KINASE"/>
    <property type="match status" value="1"/>
</dbReference>
<accession>A0A417YZ10</accession>
<feature type="domain" description="Carbohydrate kinase FGGY C-terminal" evidence="6">
    <location>
        <begin position="291"/>
        <end position="476"/>
    </location>
</feature>
<keyword evidence="2 4" id="KW-0808">Transferase</keyword>
<keyword evidence="8" id="KW-1185">Reference proteome</keyword>
<evidence type="ECO:0000256" key="3">
    <source>
        <dbReference type="ARBA" id="ARBA00022777"/>
    </source>
</evidence>
<evidence type="ECO:0000313" key="7">
    <source>
        <dbReference type="EMBL" id="RHW42750.1"/>
    </source>
</evidence>
<feature type="domain" description="Carbohydrate kinase FGGY N-terminal" evidence="5">
    <location>
        <begin position="123"/>
        <end position="281"/>
    </location>
</feature>
<dbReference type="EMBL" id="QWEG01000002">
    <property type="protein sequence ID" value="RHW42750.1"/>
    <property type="molecule type" value="Genomic_DNA"/>
</dbReference>
<reference evidence="7 8" key="1">
    <citation type="journal article" date="2017" name="Int. J. Syst. Evol. Microbiol.">
        <title>Bacillus notoginsengisoli sp. nov., a novel bacterium isolated from the rhizosphere of Panax notoginseng.</title>
        <authorList>
            <person name="Zhang M.Y."/>
            <person name="Cheng J."/>
            <person name="Cai Y."/>
            <person name="Zhang T.Y."/>
            <person name="Wu Y.Y."/>
            <person name="Manikprabhu D."/>
            <person name="Li W.J."/>
            <person name="Zhang Y.X."/>
        </authorList>
    </citation>
    <scope>NUCLEOTIDE SEQUENCE [LARGE SCALE GENOMIC DNA]</scope>
    <source>
        <strain evidence="7 8">JCM 30743</strain>
    </source>
</reference>
<keyword evidence="3 4" id="KW-0418">Kinase</keyword>
<dbReference type="Pfam" id="PF00370">
    <property type="entry name" value="FGGY_N"/>
    <property type="match status" value="2"/>
</dbReference>
<name>A0A417YZ10_9BACI</name>
<comment type="similarity">
    <text evidence="1 4">Belongs to the FGGY kinase family.</text>
</comment>
<dbReference type="PROSITE" id="PS00445">
    <property type="entry name" value="FGGY_KINASES_2"/>
    <property type="match status" value="1"/>
</dbReference>
<dbReference type="Pfam" id="PF02782">
    <property type="entry name" value="FGGY_C"/>
    <property type="match status" value="1"/>
</dbReference>
<evidence type="ECO:0000256" key="1">
    <source>
        <dbReference type="ARBA" id="ARBA00009156"/>
    </source>
</evidence>
<comment type="caution">
    <text evidence="7">The sequence shown here is derived from an EMBL/GenBank/DDBJ whole genome shotgun (WGS) entry which is preliminary data.</text>
</comment>
<dbReference type="InterPro" id="IPR018484">
    <property type="entry name" value="FGGY_N"/>
</dbReference>
<dbReference type="InterPro" id="IPR018485">
    <property type="entry name" value="FGGY_C"/>
</dbReference>
<organism evidence="7 8">
    <name type="scientific">Neobacillus notoginsengisoli</name>
    <dbReference type="NCBI Taxonomy" id="1578198"/>
    <lineage>
        <taxon>Bacteria</taxon>
        <taxon>Bacillati</taxon>
        <taxon>Bacillota</taxon>
        <taxon>Bacilli</taxon>
        <taxon>Bacillales</taxon>
        <taxon>Bacillaceae</taxon>
        <taxon>Neobacillus</taxon>
    </lineage>
</organism>
<evidence type="ECO:0000313" key="8">
    <source>
        <dbReference type="Proteomes" id="UP000284416"/>
    </source>
</evidence>
<dbReference type="GO" id="GO:0005975">
    <property type="term" value="P:carbohydrate metabolic process"/>
    <property type="evidence" value="ECO:0007669"/>
    <property type="project" value="InterPro"/>
</dbReference>
<dbReference type="GO" id="GO:0016773">
    <property type="term" value="F:phosphotransferase activity, alcohol group as acceptor"/>
    <property type="evidence" value="ECO:0007669"/>
    <property type="project" value="InterPro"/>
</dbReference>
<dbReference type="SUPFAM" id="SSF53067">
    <property type="entry name" value="Actin-like ATPase domain"/>
    <property type="match status" value="2"/>
</dbReference>
<evidence type="ECO:0000256" key="2">
    <source>
        <dbReference type="ARBA" id="ARBA00022679"/>
    </source>
</evidence>
<dbReference type="CDD" id="cd07805">
    <property type="entry name" value="ASKHA_NBD_FGGY_CvXK-like"/>
    <property type="match status" value="1"/>
</dbReference>
<dbReference type="OrthoDB" id="9805576at2"/>
<feature type="domain" description="Carbohydrate kinase FGGY N-terminal" evidence="5">
    <location>
        <begin position="3"/>
        <end position="92"/>
    </location>
</feature>
<dbReference type="AlphaFoldDB" id="A0A417YZ10"/>
<sequence>MSYVAAFDIGTTAIKGVLVAKDGTFTGETVIPLKTYHGENGEIEQNPHDWWEGVKDIAAHWREAKEIGGADIKMISFSGQMEDVIPIKADNRLKGVTQISEHEQLKGGDLIFVDKDRSSGTRFSEDRDQVYAILYSDTRAREELLLLKEAFPTHRRRTGNSLASSTPFAKILWLKKKERDAFTNTTCFLFSSKDYVIYRLTGQFVSDPVTCATTGMMDIQTKEWLLDCLDEFGVSTDLLPTIKFPDEVAGFVGAAAALESGFLEGTPVLCGSGDAGATTLGAAAVRNGDSYIYLGTTGWVAAASSKLDFDAAGIFNLAHMDHELYIRIAPLLNVGNIHRWAIETFIGNADEPYRDFEVSVESSEAGAGGLLFLPYLHGERGYIQDEEANGAFWGIQPLTRKADFLRAVIEGLSFSLKQTLDFVVGEGEEGSVTLIGGGTKSSTWCQALADILGKPIRVPASSEYLPALGAAASAFIRLGWTENYETFADQHIDTIQSKYYHPNHQHTEMYTNKYKQYLKLYPALKALYC</sequence>